<accession>A0A0N4ZF94</accession>
<evidence type="ECO:0000256" key="5">
    <source>
        <dbReference type="PROSITE-ProRule" id="PRU01371"/>
    </source>
</evidence>
<dbReference type="Pfam" id="PF13913">
    <property type="entry name" value="zf-C2HC_2"/>
    <property type="match status" value="2"/>
</dbReference>
<feature type="domain" description="C2HC/C3H-type" evidence="6">
    <location>
        <begin position="90"/>
        <end position="119"/>
    </location>
</feature>
<organism evidence="7 8">
    <name type="scientific">Parastrongyloides trichosuri</name>
    <name type="common">Possum-specific nematode worm</name>
    <dbReference type="NCBI Taxonomy" id="131310"/>
    <lineage>
        <taxon>Eukaryota</taxon>
        <taxon>Metazoa</taxon>
        <taxon>Ecdysozoa</taxon>
        <taxon>Nematoda</taxon>
        <taxon>Chromadorea</taxon>
        <taxon>Rhabditida</taxon>
        <taxon>Tylenchina</taxon>
        <taxon>Panagrolaimomorpha</taxon>
        <taxon>Strongyloidoidea</taxon>
        <taxon>Strongyloididae</taxon>
        <taxon>Parastrongyloides</taxon>
    </lineage>
</organism>
<evidence type="ECO:0000256" key="2">
    <source>
        <dbReference type="ARBA" id="ARBA00022737"/>
    </source>
</evidence>
<evidence type="ECO:0000256" key="3">
    <source>
        <dbReference type="ARBA" id="ARBA00022771"/>
    </source>
</evidence>
<name>A0A0N4ZF94_PARTI</name>
<dbReference type="PROSITE" id="PS52027">
    <property type="entry name" value="ZF_C2HC_C3H"/>
    <property type="match status" value="2"/>
</dbReference>
<evidence type="ECO:0000256" key="4">
    <source>
        <dbReference type="ARBA" id="ARBA00022833"/>
    </source>
</evidence>
<protein>
    <submittedName>
        <fullName evidence="8">Zinc finger protein 474</fullName>
    </submittedName>
</protein>
<keyword evidence="1" id="KW-0479">Metal-binding</keyword>
<keyword evidence="3 5" id="KW-0863">Zinc-finger</keyword>
<dbReference type="STRING" id="131310.A0A0N4ZF94"/>
<dbReference type="PANTHER" id="PTHR13555:SF68">
    <property type="entry name" value="ZINC FINGER PROTEIN 474"/>
    <property type="match status" value="1"/>
</dbReference>
<keyword evidence="4" id="KW-0862">Zinc</keyword>
<proteinExistence type="predicted"/>
<keyword evidence="2" id="KW-0677">Repeat</keyword>
<dbReference type="Proteomes" id="UP000038045">
    <property type="component" value="Unplaced"/>
</dbReference>
<sequence>MPFDFSETGPKRGFGPPPTKTCYICGREFGSKSISIHEPKCLEKWNFENNKKPKNQRLPEPKRPQIIFNEEGKINIEATNQAAWDQAQANLSPCPFCGRKFKHERLEVHNRSCTKDKPCKPVGR</sequence>
<dbReference type="InterPro" id="IPR049899">
    <property type="entry name" value="Znf_C2HC_C3H"/>
</dbReference>
<feature type="domain" description="C2HC/C3H-type" evidence="6">
    <location>
        <begin position="18"/>
        <end position="47"/>
    </location>
</feature>
<reference evidence="8" key="1">
    <citation type="submission" date="2017-02" db="UniProtKB">
        <authorList>
            <consortium name="WormBaseParasite"/>
        </authorList>
    </citation>
    <scope>IDENTIFICATION</scope>
</reference>
<dbReference type="GO" id="GO:0008270">
    <property type="term" value="F:zinc ion binding"/>
    <property type="evidence" value="ECO:0007669"/>
    <property type="project" value="UniProtKB-KW"/>
</dbReference>
<evidence type="ECO:0000313" key="7">
    <source>
        <dbReference type="Proteomes" id="UP000038045"/>
    </source>
</evidence>
<keyword evidence="7" id="KW-1185">Reference proteome</keyword>
<dbReference type="WBParaSite" id="PTRK_0000642500.1">
    <property type="protein sequence ID" value="PTRK_0000642500.1"/>
    <property type="gene ID" value="PTRK_0000642500"/>
</dbReference>
<evidence type="ECO:0000313" key="8">
    <source>
        <dbReference type="WBParaSite" id="PTRK_0000642500.1"/>
    </source>
</evidence>
<dbReference type="Gene3D" id="3.30.160.60">
    <property type="entry name" value="Classic Zinc Finger"/>
    <property type="match status" value="2"/>
</dbReference>
<dbReference type="AlphaFoldDB" id="A0A0N4ZF94"/>
<dbReference type="InterPro" id="IPR026319">
    <property type="entry name" value="ZC2HC1A/B-like"/>
</dbReference>
<evidence type="ECO:0000256" key="1">
    <source>
        <dbReference type="ARBA" id="ARBA00022723"/>
    </source>
</evidence>
<evidence type="ECO:0000259" key="6">
    <source>
        <dbReference type="PROSITE" id="PS52027"/>
    </source>
</evidence>
<dbReference type="PANTHER" id="PTHR13555">
    <property type="entry name" value="C2H2 ZINC FINGER CGI-62-RELATED"/>
    <property type="match status" value="1"/>
</dbReference>